<keyword evidence="1" id="KW-0812">Transmembrane</keyword>
<dbReference type="SUPFAM" id="SSF103473">
    <property type="entry name" value="MFS general substrate transporter"/>
    <property type="match status" value="1"/>
</dbReference>
<accession>A0A4R7ZD00</accession>
<keyword evidence="1" id="KW-1133">Transmembrane helix</keyword>
<sequence>MWDSFRVSEDGDATPQVTPEAPAIVPPAAPEVPFGVTPAAPSASAAPEVPFVVLVDREAVLRRREVVRTVERRGAWVTLAIAVVGIAAALYALVAFHGAGMWPFAILLILAMIPLLLSTVMVFRLQSERQQWYDANDLQQVAMRMSLKGLELACDGAAYPVVLQWKAVRGFRQQKLLGQYVLDLDLARGVGATTAGVRGLDQASVRSVVKPNPLLRPTGLFLVKALDQPVHIIDEAMKHFSGGTAQIKR</sequence>
<dbReference type="InterPro" id="IPR036259">
    <property type="entry name" value="MFS_trans_sf"/>
</dbReference>
<feature type="transmembrane region" description="Helical" evidence="1">
    <location>
        <begin position="74"/>
        <end position="96"/>
    </location>
</feature>
<evidence type="ECO:0000256" key="1">
    <source>
        <dbReference type="SAM" id="Phobius"/>
    </source>
</evidence>
<name>A0A4R7ZD00_9ACTN</name>
<organism evidence="2 3">
    <name type="scientific">Kribbella kalugense</name>
    <dbReference type="NCBI Taxonomy" id="2512221"/>
    <lineage>
        <taxon>Bacteria</taxon>
        <taxon>Bacillati</taxon>
        <taxon>Actinomycetota</taxon>
        <taxon>Actinomycetes</taxon>
        <taxon>Propionibacteriales</taxon>
        <taxon>Kribbellaceae</taxon>
        <taxon>Kribbella</taxon>
    </lineage>
</organism>
<feature type="transmembrane region" description="Helical" evidence="1">
    <location>
        <begin position="102"/>
        <end position="123"/>
    </location>
</feature>
<keyword evidence="1" id="KW-0472">Membrane</keyword>
<evidence type="ECO:0000313" key="2">
    <source>
        <dbReference type="EMBL" id="TDW14885.1"/>
    </source>
</evidence>
<dbReference type="AlphaFoldDB" id="A0A4R7ZD00"/>
<comment type="caution">
    <text evidence="2">The sequence shown here is derived from an EMBL/GenBank/DDBJ whole genome shotgun (WGS) entry which is preliminary data.</text>
</comment>
<dbReference type="Proteomes" id="UP000295447">
    <property type="component" value="Unassembled WGS sequence"/>
</dbReference>
<reference evidence="2 3" key="1">
    <citation type="submission" date="2019-03" db="EMBL/GenBank/DDBJ databases">
        <title>Genomic Encyclopedia of Type Strains, Phase III (KMG-III): the genomes of soil and plant-associated and newly described type strains.</title>
        <authorList>
            <person name="Whitman W."/>
        </authorList>
    </citation>
    <scope>NUCLEOTIDE SEQUENCE [LARGE SCALE GENOMIC DNA]</scope>
    <source>
        <strain evidence="2 3">VKM Ac-2570</strain>
    </source>
</reference>
<evidence type="ECO:0000313" key="3">
    <source>
        <dbReference type="Proteomes" id="UP000295447"/>
    </source>
</evidence>
<protein>
    <submittedName>
        <fullName evidence="2">Uncharacterized protein</fullName>
    </submittedName>
</protein>
<gene>
    <name evidence="2" type="ORF">EV650_6363</name>
</gene>
<dbReference type="EMBL" id="SODF01000003">
    <property type="protein sequence ID" value="TDW14885.1"/>
    <property type="molecule type" value="Genomic_DNA"/>
</dbReference>
<keyword evidence="3" id="KW-1185">Reference proteome</keyword>
<proteinExistence type="predicted"/>